<dbReference type="Proteomes" id="UP000192277">
    <property type="component" value="Unassembled WGS sequence"/>
</dbReference>
<organism evidence="1 2">
    <name type="scientific">Niastella koreensis</name>
    <dbReference type="NCBI Taxonomy" id="354356"/>
    <lineage>
        <taxon>Bacteria</taxon>
        <taxon>Pseudomonadati</taxon>
        <taxon>Bacteroidota</taxon>
        <taxon>Chitinophagia</taxon>
        <taxon>Chitinophagales</taxon>
        <taxon>Chitinophagaceae</taxon>
        <taxon>Niastella</taxon>
    </lineage>
</organism>
<keyword evidence="2" id="KW-1185">Reference proteome</keyword>
<accession>A0ABX3NZG4</accession>
<dbReference type="EMBL" id="LWBO01000007">
    <property type="protein sequence ID" value="OQP50048.1"/>
    <property type="molecule type" value="Genomic_DNA"/>
</dbReference>
<evidence type="ECO:0000313" key="1">
    <source>
        <dbReference type="EMBL" id="OQP50048.1"/>
    </source>
</evidence>
<evidence type="ECO:0000313" key="2">
    <source>
        <dbReference type="Proteomes" id="UP000192277"/>
    </source>
</evidence>
<reference evidence="1 2" key="1">
    <citation type="submission" date="2016-04" db="EMBL/GenBank/DDBJ databases">
        <authorList>
            <person name="Chen L."/>
            <person name="Zhuang W."/>
            <person name="Wang G."/>
        </authorList>
    </citation>
    <scope>NUCLEOTIDE SEQUENCE [LARGE SCALE GENOMIC DNA]</scope>
    <source>
        <strain evidence="2">GR20</strain>
    </source>
</reference>
<name>A0ABX3NZG4_9BACT</name>
<sequence length="219" mass="24802">MAMAFIIAMCNKDAMKEPWLREVVPAQHTGQSSFTHSRINCRNYSHAQSCFRIAAERLVHINQWNDYAGKATASFQLFDETGNAINRPVMKNDYLRINIPGPGNPDEGGDWVQVQQMGERSSGEQQLIFITVKSCPNPLTSTSAPTHFFDQPATSTFVIFRKQLSLMAAVFGRNEHPNQKSRNIITRIRNFFVYLGARLGLANLQWKALTHGLLYEKEP</sequence>
<comment type="caution">
    <text evidence="1">The sequence shown here is derived from an EMBL/GenBank/DDBJ whole genome shotgun (WGS) entry which is preliminary data.</text>
</comment>
<proteinExistence type="predicted"/>
<gene>
    <name evidence="1" type="ORF">A4D02_26790</name>
</gene>
<protein>
    <submittedName>
        <fullName evidence="1">Uncharacterized protein</fullName>
    </submittedName>
</protein>